<feature type="domain" description="Metallo-beta-lactamase" evidence="1">
    <location>
        <begin position="61"/>
        <end position="221"/>
    </location>
</feature>
<dbReference type="SUPFAM" id="SSF56281">
    <property type="entry name" value="Metallo-hydrolase/oxidoreductase"/>
    <property type="match status" value="1"/>
</dbReference>
<proteinExistence type="predicted"/>
<dbReference type="InterPro" id="IPR001279">
    <property type="entry name" value="Metallo-B-lactamas"/>
</dbReference>
<sequence>MKLTFFGTGDGRQVPAPGCHCRACLRAIEKPQYARLTCSGKITDGLDVSLIDATMADLNQRQQAGSFERIFLTHYHANHIRGLAAYKEAEHVTIPVYGPEDKKDLEDVFENPGALKFQRPLVPFKTLNFGGLQVTPLPLNHSRPTFGYLFQQHQGNLAYLSDTCGLPSTTSAMLYGYELDVLVLDCTHPPSHQADQDHNTLSQALAIHHDIAPKTTYLTHISHELDCYLLDHLAELPDNVIIARDGMQITL</sequence>
<gene>
    <name evidence="2" type="primary">phnP</name>
    <name evidence="2" type="ORF">D1Z90_04795</name>
</gene>
<reference evidence="2 3" key="2">
    <citation type="submission" date="2019-01" db="EMBL/GenBank/DDBJ databases">
        <title>Motilimonas pumilus sp. nov., isolated from the gut of sea cucumber (Apostichopus japonicus).</title>
        <authorList>
            <person name="Wang F.-Q."/>
            <person name="Ren L.-H."/>
            <person name="Lin Y.-W."/>
            <person name="Sun G.-H."/>
            <person name="Du Z.-J."/>
            <person name="Zhao J.-X."/>
            <person name="Liu X.-J."/>
            <person name="Liu L.-J."/>
        </authorList>
    </citation>
    <scope>NUCLEOTIDE SEQUENCE [LARGE SCALE GENOMIC DNA]</scope>
    <source>
        <strain evidence="2 3">PLHSC7-2</strain>
    </source>
</reference>
<dbReference type="Pfam" id="PF12706">
    <property type="entry name" value="Lactamase_B_2"/>
    <property type="match status" value="1"/>
</dbReference>
<dbReference type="InterPro" id="IPR017693">
    <property type="entry name" value="Phosphonate_metab_PhnP"/>
</dbReference>
<dbReference type="PANTHER" id="PTHR42663">
    <property type="entry name" value="HYDROLASE C777.06C-RELATED-RELATED"/>
    <property type="match status" value="1"/>
</dbReference>
<comment type="caution">
    <text evidence="2">The sequence shown here is derived from an EMBL/GenBank/DDBJ whole genome shotgun (WGS) entry which is preliminary data.</text>
</comment>
<name>A0A418YI09_9GAMM</name>
<dbReference type="EMBL" id="QZCH01000003">
    <property type="protein sequence ID" value="RJG49966.1"/>
    <property type="molecule type" value="Genomic_DNA"/>
</dbReference>
<keyword evidence="3" id="KW-1185">Reference proteome</keyword>
<dbReference type="InterPro" id="IPR036866">
    <property type="entry name" value="RibonucZ/Hydroxyglut_hydro"/>
</dbReference>
<organism evidence="2 3">
    <name type="scientific">Motilimonas pumila</name>
    <dbReference type="NCBI Taxonomy" id="2303987"/>
    <lineage>
        <taxon>Bacteria</taxon>
        <taxon>Pseudomonadati</taxon>
        <taxon>Pseudomonadota</taxon>
        <taxon>Gammaproteobacteria</taxon>
        <taxon>Alteromonadales</taxon>
        <taxon>Alteromonadales genera incertae sedis</taxon>
        <taxon>Motilimonas</taxon>
    </lineage>
</organism>
<evidence type="ECO:0000313" key="3">
    <source>
        <dbReference type="Proteomes" id="UP000283255"/>
    </source>
</evidence>
<protein>
    <submittedName>
        <fullName evidence="2">Phosphonate metabolism protein PhnP</fullName>
    </submittedName>
</protein>
<accession>A0A418YI09</accession>
<dbReference type="OrthoDB" id="9803916at2"/>
<dbReference type="RefSeq" id="WP_119909612.1">
    <property type="nucleotide sequence ID" value="NZ_QZCH01000003.1"/>
</dbReference>
<dbReference type="GO" id="GO:0019700">
    <property type="term" value="P:organic phosphonate catabolic process"/>
    <property type="evidence" value="ECO:0007669"/>
    <property type="project" value="InterPro"/>
</dbReference>
<dbReference type="PANTHER" id="PTHR42663:SF6">
    <property type="entry name" value="HYDROLASE C777.06C-RELATED"/>
    <property type="match status" value="1"/>
</dbReference>
<dbReference type="AlphaFoldDB" id="A0A418YI09"/>
<dbReference type="NCBIfam" id="TIGR03307">
    <property type="entry name" value="PhnP"/>
    <property type="match status" value="1"/>
</dbReference>
<evidence type="ECO:0000259" key="1">
    <source>
        <dbReference type="Pfam" id="PF12706"/>
    </source>
</evidence>
<dbReference type="GO" id="GO:0008081">
    <property type="term" value="F:phosphoric diester hydrolase activity"/>
    <property type="evidence" value="ECO:0007669"/>
    <property type="project" value="InterPro"/>
</dbReference>
<dbReference type="Gene3D" id="3.60.15.10">
    <property type="entry name" value="Ribonuclease Z/Hydroxyacylglutathione hydrolase-like"/>
    <property type="match status" value="1"/>
</dbReference>
<dbReference type="Proteomes" id="UP000283255">
    <property type="component" value="Unassembled WGS sequence"/>
</dbReference>
<reference evidence="2 3" key="1">
    <citation type="submission" date="2018-09" db="EMBL/GenBank/DDBJ databases">
        <authorList>
            <person name="Wang F."/>
        </authorList>
    </citation>
    <scope>NUCLEOTIDE SEQUENCE [LARGE SCALE GENOMIC DNA]</scope>
    <source>
        <strain evidence="2 3">PLHSC7-2</strain>
    </source>
</reference>
<evidence type="ECO:0000313" key="2">
    <source>
        <dbReference type="EMBL" id="RJG49966.1"/>
    </source>
</evidence>